<dbReference type="InterPro" id="IPR021109">
    <property type="entry name" value="Peptidase_aspartic_dom_sf"/>
</dbReference>
<organism evidence="1 2">
    <name type="scientific">Candidatus Magnetoglobus multicellularis str. Araruama</name>
    <dbReference type="NCBI Taxonomy" id="890399"/>
    <lineage>
        <taxon>Bacteria</taxon>
        <taxon>Pseudomonadati</taxon>
        <taxon>Thermodesulfobacteriota</taxon>
        <taxon>Desulfobacteria</taxon>
        <taxon>Desulfobacterales</taxon>
        <taxon>Desulfobacteraceae</taxon>
        <taxon>Candidatus Magnetoglobus</taxon>
    </lineage>
</organism>
<sequence>MGLVYADIELINSDDLALLRRGYIKNNQVKKMKLPLLVDSGAIMLSINESIKIQLDLPVLDKQMGELADGTKKTFEIVGPVDIRFENRQTTVRAVVLPGDTEPLLGAIPMEDMDVMIDPRSEKLCVNQSSPYMAKKSLK</sequence>
<gene>
    <name evidence="1" type="ORF">OMM_10994</name>
</gene>
<protein>
    <recommendedName>
        <fullName evidence="3">Clan AA aspartic protease</fullName>
    </recommendedName>
</protein>
<name>A0A1V1NZQ5_9BACT</name>
<dbReference type="Proteomes" id="UP000189670">
    <property type="component" value="Unassembled WGS sequence"/>
</dbReference>
<comment type="caution">
    <text evidence="1">The sequence shown here is derived from an EMBL/GenBank/DDBJ whole genome shotgun (WGS) entry which is preliminary data.</text>
</comment>
<proteinExistence type="predicted"/>
<evidence type="ECO:0008006" key="3">
    <source>
        <dbReference type="Google" id="ProtNLM"/>
    </source>
</evidence>
<dbReference type="EMBL" id="ATBP01001130">
    <property type="protein sequence ID" value="ETR67985.1"/>
    <property type="molecule type" value="Genomic_DNA"/>
</dbReference>
<accession>A0A1V1NZQ5</accession>
<evidence type="ECO:0000313" key="1">
    <source>
        <dbReference type="EMBL" id="ETR67985.1"/>
    </source>
</evidence>
<dbReference type="AlphaFoldDB" id="A0A1V1NZQ5"/>
<dbReference type="Gene3D" id="2.40.70.10">
    <property type="entry name" value="Acid Proteases"/>
    <property type="match status" value="1"/>
</dbReference>
<reference evidence="2" key="1">
    <citation type="submission" date="2012-11" db="EMBL/GenBank/DDBJ databases">
        <authorList>
            <person name="Lucero-Rivera Y.E."/>
            <person name="Tovar-Ramirez D."/>
        </authorList>
    </citation>
    <scope>NUCLEOTIDE SEQUENCE [LARGE SCALE GENOMIC DNA]</scope>
    <source>
        <strain evidence="2">Araruama</strain>
    </source>
</reference>
<evidence type="ECO:0000313" key="2">
    <source>
        <dbReference type="Proteomes" id="UP000189670"/>
    </source>
</evidence>